<gene>
    <name evidence="6" type="ORF">NUTIK01_04680</name>
</gene>
<dbReference type="EMBL" id="BTFW01000001">
    <property type="protein sequence ID" value="GMM59691.1"/>
    <property type="molecule type" value="Genomic_DNA"/>
</dbReference>
<protein>
    <recommendedName>
        <fullName evidence="8">DUF1656 domain-containing protein</fullName>
    </recommendedName>
</protein>
<dbReference type="Proteomes" id="UP001187221">
    <property type="component" value="Unassembled WGS sequence"/>
</dbReference>
<evidence type="ECO:0000256" key="3">
    <source>
        <dbReference type="ARBA" id="ARBA00022989"/>
    </source>
</evidence>
<name>A0ABQ6P3D4_9SPHN</name>
<accession>A0ABQ6P3D4</accession>
<evidence type="ECO:0000256" key="4">
    <source>
        <dbReference type="ARBA" id="ARBA00023136"/>
    </source>
</evidence>
<dbReference type="RefSeq" id="WP_317973538.1">
    <property type="nucleotide sequence ID" value="NZ_BTFW01000001.1"/>
</dbReference>
<feature type="transmembrane region" description="Helical" evidence="5">
    <location>
        <begin position="50"/>
        <end position="73"/>
    </location>
</feature>
<feature type="transmembrane region" description="Helical" evidence="5">
    <location>
        <begin position="20"/>
        <end position="38"/>
    </location>
</feature>
<proteinExistence type="predicted"/>
<dbReference type="InterPro" id="IPR012451">
    <property type="entry name" value="DUF1656"/>
</dbReference>
<evidence type="ECO:0008006" key="8">
    <source>
        <dbReference type="Google" id="ProtNLM"/>
    </source>
</evidence>
<evidence type="ECO:0000256" key="5">
    <source>
        <dbReference type="SAM" id="Phobius"/>
    </source>
</evidence>
<reference evidence="6 7" key="1">
    <citation type="submission" date="2023-06" db="EMBL/GenBank/DDBJ databases">
        <title>Draft genome sequence of Novosphingobium sp. strain IK01.</title>
        <authorList>
            <person name="Hatamoto M."/>
            <person name="Ikarashi T."/>
            <person name="Yamaguchi T."/>
        </authorList>
    </citation>
    <scope>NUCLEOTIDE SEQUENCE [LARGE SCALE GENOMIC DNA]</scope>
    <source>
        <strain evidence="6 7">IK01</strain>
    </source>
</reference>
<evidence type="ECO:0000256" key="1">
    <source>
        <dbReference type="ARBA" id="ARBA00022475"/>
    </source>
</evidence>
<keyword evidence="7" id="KW-1185">Reference proteome</keyword>
<evidence type="ECO:0000313" key="7">
    <source>
        <dbReference type="Proteomes" id="UP001187221"/>
    </source>
</evidence>
<sequence length="89" mass="9726">MKQNFLIGGVILSPLVPQVLLALMLTVILSIVLMRLGFYRLVWHRSLVELSLFCILLGLVVVLDPLGIIMAILSPHSGLAPFSFGGLTR</sequence>
<dbReference type="Pfam" id="PF07869">
    <property type="entry name" value="DUF1656"/>
    <property type="match status" value="1"/>
</dbReference>
<comment type="caution">
    <text evidence="6">The sequence shown here is derived from an EMBL/GenBank/DDBJ whole genome shotgun (WGS) entry which is preliminary data.</text>
</comment>
<keyword evidence="4 5" id="KW-0472">Membrane</keyword>
<keyword evidence="3 5" id="KW-1133">Transmembrane helix</keyword>
<keyword evidence="1" id="KW-1003">Cell membrane</keyword>
<organism evidence="6 7">
    <name type="scientific">Novosphingobium pituita</name>
    <dbReference type="NCBI Taxonomy" id="3056842"/>
    <lineage>
        <taxon>Bacteria</taxon>
        <taxon>Pseudomonadati</taxon>
        <taxon>Pseudomonadota</taxon>
        <taxon>Alphaproteobacteria</taxon>
        <taxon>Sphingomonadales</taxon>
        <taxon>Sphingomonadaceae</taxon>
        <taxon>Novosphingobium</taxon>
    </lineage>
</organism>
<evidence type="ECO:0000256" key="2">
    <source>
        <dbReference type="ARBA" id="ARBA00022692"/>
    </source>
</evidence>
<evidence type="ECO:0000313" key="6">
    <source>
        <dbReference type="EMBL" id="GMM59691.1"/>
    </source>
</evidence>
<keyword evidence="2 5" id="KW-0812">Transmembrane</keyword>